<protein>
    <recommendedName>
        <fullName evidence="6">RRM domain-containing protein</fullName>
    </recommendedName>
</protein>
<gene>
    <name evidence="7" type="ORF">F511_06667</name>
</gene>
<evidence type="ECO:0000313" key="7">
    <source>
        <dbReference type="EMBL" id="KZV26820.1"/>
    </source>
</evidence>
<dbReference type="CDD" id="cd12226">
    <property type="entry name" value="RRM_NOL8"/>
    <property type="match status" value="1"/>
</dbReference>
<evidence type="ECO:0000256" key="3">
    <source>
        <dbReference type="ARBA" id="ARBA00023242"/>
    </source>
</evidence>
<dbReference type="InterPro" id="IPR000504">
    <property type="entry name" value="RRM_dom"/>
</dbReference>
<evidence type="ECO:0000256" key="1">
    <source>
        <dbReference type="ARBA" id="ARBA00004604"/>
    </source>
</evidence>
<dbReference type="PANTHER" id="PTHR23099">
    <property type="entry name" value="TRANSCRIPTIONAL REGULATOR"/>
    <property type="match status" value="1"/>
</dbReference>
<dbReference type="Gene3D" id="3.30.70.330">
    <property type="match status" value="1"/>
</dbReference>
<dbReference type="PROSITE" id="PS50102">
    <property type="entry name" value="RRM"/>
    <property type="match status" value="1"/>
</dbReference>
<organism evidence="7 8">
    <name type="scientific">Dorcoceras hygrometricum</name>
    <dbReference type="NCBI Taxonomy" id="472368"/>
    <lineage>
        <taxon>Eukaryota</taxon>
        <taxon>Viridiplantae</taxon>
        <taxon>Streptophyta</taxon>
        <taxon>Embryophyta</taxon>
        <taxon>Tracheophyta</taxon>
        <taxon>Spermatophyta</taxon>
        <taxon>Magnoliopsida</taxon>
        <taxon>eudicotyledons</taxon>
        <taxon>Gunneridae</taxon>
        <taxon>Pentapetalae</taxon>
        <taxon>asterids</taxon>
        <taxon>lamiids</taxon>
        <taxon>Lamiales</taxon>
        <taxon>Gesneriaceae</taxon>
        <taxon>Didymocarpoideae</taxon>
        <taxon>Trichosporeae</taxon>
        <taxon>Loxocarpinae</taxon>
        <taxon>Dorcoceras</taxon>
    </lineage>
</organism>
<evidence type="ECO:0000259" key="6">
    <source>
        <dbReference type="PROSITE" id="PS50102"/>
    </source>
</evidence>
<dbReference type="EMBL" id="KV011136">
    <property type="protein sequence ID" value="KZV26820.1"/>
    <property type="molecule type" value="Genomic_DNA"/>
</dbReference>
<evidence type="ECO:0000256" key="4">
    <source>
        <dbReference type="PROSITE-ProRule" id="PRU00176"/>
    </source>
</evidence>
<evidence type="ECO:0000256" key="2">
    <source>
        <dbReference type="ARBA" id="ARBA00022884"/>
    </source>
</evidence>
<dbReference type="GO" id="GO:0003723">
    <property type="term" value="F:RNA binding"/>
    <property type="evidence" value="ECO:0007669"/>
    <property type="project" value="UniProtKB-UniRule"/>
</dbReference>
<proteinExistence type="predicted"/>
<feature type="domain" description="RRM" evidence="6">
    <location>
        <begin position="5"/>
        <end position="83"/>
    </location>
</feature>
<dbReference type="PANTHER" id="PTHR23099:SF0">
    <property type="entry name" value="GERM CELL NUCLEAR ACIDIC PROTEIN"/>
    <property type="match status" value="1"/>
</dbReference>
<dbReference type="InterPro" id="IPR012677">
    <property type="entry name" value="Nucleotide-bd_a/b_plait_sf"/>
</dbReference>
<dbReference type="OrthoDB" id="21643at2759"/>
<comment type="subcellular location">
    <subcellularLocation>
        <location evidence="1">Nucleus</location>
        <location evidence="1">Nucleolus</location>
    </subcellularLocation>
</comment>
<reference evidence="7 8" key="1">
    <citation type="journal article" date="2015" name="Proc. Natl. Acad. Sci. U.S.A.">
        <title>The resurrection genome of Boea hygrometrica: A blueprint for survival of dehydration.</title>
        <authorList>
            <person name="Xiao L."/>
            <person name="Yang G."/>
            <person name="Zhang L."/>
            <person name="Yang X."/>
            <person name="Zhao S."/>
            <person name="Ji Z."/>
            <person name="Zhou Q."/>
            <person name="Hu M."/>
            <person name="Wang Y."/>
            <person name="Chen M."/>
            <person name="Xu Y."/>
            <person name="Jin H."/>
            <person name="Xiao X."/>
            <person name="Hu G."/>
            <person name="Bao F."/>
            <person name="Hu Y."/>
            <person name="Wan P."/>
            <person name="Li L."/>
            <person name="Deng X."/>
            <person name="Kuang T."/>
            <person name="Xiang C."/>
            <person name="Zhu J.K."/>
            <person name="Oliver M.J."/>
            <person name="He Y."/>
        </authorList>
    </citation>
    <scope>NUCLEOTIDE SEQUENCE [LARGE SCALE GENOMIC DNA]</scope>
    <source>
        <strain evidence="8">cv. XS01</strain>
    </source>
</reference>
<evidence type="ECO:0000313" key="8">
    <source>
        <dbReference type="Proteomes" id="UP000250235"/>
    </source>
</evidence>
<name>A0A2Z7B0P2_9LAMI</name>
<keyword evidence="3" id="KW-0539">Nucleus</keyword>
<dbReference type="GO" id="GO:0005730">
    <property type="term" value="C:nucleolus"/>
    <property type="evidence" value="ECO:0007669"/>
    <property type="project" value="UniProtKB-SubCell"/>
</dbReference>
<keyword evidence="8" id="KW-1185">Reference proteome</keyword>
<evidence type="ECO:0000256" key="5">
    <source>
        <dbReference type="SAM" id="MobiDB-lite"/>
    </source>
</evidence>
<feature type="compositionally biased region" description="Basic and acidic residues" evidence="5">
    <location>
        <begin position="449"/>
        <end position="472"/>
    </location>
</feature>
<dbReference type="SUPFAM" id="SSF54928">
    <property type="entry name" value="RNA-binding domain, RBD"/>
    <property type="match status" value="1"/>
</dbReference>
<dbReference type="Proteomes" id="UP000250235">
    <property type="component" value="Unassembled WGS sequence"/>
</dbReference>
<keyword evidence="2 4" id="KW-0694">RNA-binding</keyword>
<feature type="region of interest" description="Disordered" evidence="5">
    <location>
        <begin position="493"/>
        <end position="515"/>
    </location>
</feature>
<dbReference type="AlphaFoldDB" id="A0A2Z7B0P2"/>
<accession>A0A2Z7B0P2</accession>
<dbReference type="InterPro" id="IPR035979">
    <property type="entry name" value="RBD_domain_sf"/>
</dbReference>
<sequence length="565" mass="63703">MGGKMRIYIGGLGATVMEADLRKTFSSPVLGTVESVEIIRSKGRSFAYLDFIPASEKGLAMLFSKYNGCMWKGGRLKLEKAKEHYLFRLRREWTEDKDTNLGKRSPGQNGCADVHMHTLQTTTKNLDMEKMHLRIYFPKLRKIKPLPLKGSGKHKYSFQRVEVPPLPVHFCDCEEHSVHLELAKKKFGFDLDTETCVNEEELSMMKSVLNKFLERENCAKSDSNEVEFTGKTCASIRSVDNDRGYLDDQMSDEDGLVINVISHPRGVSLVKYRGQEHELHGSKKSMHVFDEKRKASVSMDDANVMSPYKRKRRKQVPQDHLVVSRIEVATRPEETESGGSSQLTDGVALSRKSSWRDLVNQKGSSTFHLSDVLKNHDPVVASSNKREMCEEKLSADKELEKVPDIQPIKLSDDEGKKSSRGAAWLQKSSWLQLNLNNHMETTFRAQQTKPEKPLPENRDHPVGDLGKPREKSDTIITPEIPRITNSQALTKAQNHTTLEEQEDAAPPPTPATDKIAAQVPMPVPDIVISDTCPFMRSASSMKELAKMKATLSKKRGKLKEKQSSN</sequence>
<feature type="region of interest" description="Disordered" evidence="5">
    <location>
        <begin position="443"/>
        <end position="472"/>
    </location>
</feature>
<dbReference type="InterPro" id="IPR034138">
    <property type="entry name" value="NOP8_RRM"/>
</dbReference>